<feature type="modified residue" description="N5-methylglutamine" evidence="7">
    <location>
        <position position="238"/>
    </location>
</feature>
<dbReference type="FunFam" id="3.30.70.1660:FF:000004">
    <property type="entry name" value="Peptide chain release factor 1"/>
    <property type="match status" value="1"/>
</dbReference>
<dbReference type="GO" id="GO:0016149">
    <property type="term" value="F:translation release factor activity, codon specific"/>
    <property type="evidence" value="ECO:0007669"/>
    <property type="project" value="UniProtKB-UniRule"/>
</dbReference>
<dbReference type="Gene3D" id="3.30.70.1660">
    <property type="match status" value="2"/>
</dbReference>
<dbReference type="PANTHER" id="PTHR43804">
    <property type="entry name" value="LD18447P"/>
    <property type="match status" value="1"/>
</dbReference>
<dbReference type="FunFam" id="3.30.160.20:FF:000004">
    <property type="entry name" value="Peptide chain release factor 1"/>
    <property type="match status" value="1"/>
</dbReference>
<dbReference type="Pfam" id="PF03462">
    <property type="entry name" value="PCRF"/>
    <property type="match status" value="1"/>
</dbReference>
<dbReference type="KEGG" id="tmai:FVE67_02875"/>
<evidence type="ECO:0000256" key="2">
    <source>
        <dbReference type="ARBA" id="ARBA00004496"/>
    </source>
</evidence>
<evidence type="ECO:0000313" key="11">
    <source>
        <dbReference type="EMBL" id="QJA05807.1"/>
    </source>
</evidence>
<evidence type="ECO:0000256" key="1">
    <source>
        <dbReference type="ARBA" id="ARBA00002986"/>
    </source>
</evidence>
<dbReference type="Gene3D" id="3.30.160.20">
    <property type="match status" value="1"/>
</dbReference>
<dbReference type="PANTHER" id="PTHR43804:SF7">
    <property type="entry name" value="LD18447P"/>
    <property type="match status" value="1"/>
</dbReference>
<accession>A0A6H1WRG2</accession>
<name>A0A6H1WRG2_9BACT</name>
<dbReference type="InterPro" id="IPR004373">
    <property type="entry name" value="RF-1"/>
</dbReference>
<dbReference type="InterPro" id="IPR005139">
    <property type="entry name" value="PCRF"/>
</dbReference>
<protein>
    <recommendedName>
        <fullName evidence="7 8">Peptide chain release factor 1</fullName>
        <shortName evidence="7">RF-1</shortName>
    </recommendedName>
</protein>
<comment type="similarity">
    <text evidence="3 7">Belongs to the prokaryotic/mitochondrial release factor family.</text>
</comment>
<evidence type="ECO:0000259" key="10">
    <source>
        <dbReference type="PROSITE" id="PS00745"/>
    </source>
</evidence>
<dbReference type="InterPro" id="IPR050057">
    <property type="entry name" value="Prokaryotic/Mito_RF"/>
</dbReference>
<reference evidence="11 12" key="1">
    <citation type="submission" date="2019-08" db="EMBL/GenBank/DDBJ databases">
        <title>Complete genome sequence of Thermosulfurimonas marina SU872T, an anaerobic thermophilic chemolithoautotrophic bacterium isolated from a shallow marine hydrothermal vent.</title>
        <authorList>
            <person name="Allioux M."/>
            <person name="Jebbar M."/>
            <person name="Slobodkina G."/>
            <person name="Slobodkin A."/>
            <person name="Moalic Y."/>
            <person name="Frolova A."/>
            <person name="Shao Z."/>
            <person name="Alain K."/>
        </authorList>
    </citation>
    <scope>NUCLEOTIDE SEQUENCE [LARGE SCALE GENOMIC DNA]</scope>
    <source>
        <strain evidence="11 12">SU872</strain>
    </source>
</reference>
<dbReference type="NCBIfam" id="TIGR00019">
    <property type="entry name" value="prfA"/>
    <property type="match status" value="1"/>
</dbReference>
<evidence type="ECO:0000256" key="8">
    <source>
        <dbReference type="NCBIfam" id="TIGR00019"/>
    </source>
</evidence>
<feature type="domain" description="Prokaryotic-type class I peptide chain release factors" evidence="10">
    <location>
        <begin position="231"/>
        <end position="247"/>
    </location>
</feature>
<dbReference type="NCBIfam" id="NF001859">
    <property type="entry name" value="PRK00591.1"/>
    <property type="match status" value="1"/>
</dbReference>
<evidence type="ECO:0000313" key="12">
    <source>
        <dbReference type="Proteomes" id="UP000501253"/>
    </source>
</evidence>
<dbReference type="InterPro" id="IPR045853">
    <property type="entry name" value="Pep_chain_release_fac_I_sf"/>
</dbReference>
<evidence type="ECO:0000256" key="5">
    <source>
        <dbReference type="ARBA" id="ARBA00022490"/>
    </source>
</evidence>
<comment type="PTM">
    <text evidence="7">Methylated by PrmC. Methylation increases the termination efficiency of RF1.</text>
</comment>
<evidence type="ECO:0000256" key="7">
    <source>
        <dbReference type="HAMAP-Rule" id="MF_00093"/>
    </source>
</evidence>
<dbReference type="EMBL" id="CP042909">
    <property type="protein sequence ID" value="QJA05807.1"/>
    <property type="molecule type" value="Genomic_DNA"/>
</dbReference>
<dbReference type="GO" id="GO:0005829">
    <property type="term" value="C:cytosol"/>
    <property type="evidence" value="ECO:0007669"/>
    <property type="project" value="UniProtKB-ARBA"/>
</dbReference>
<keyword evidence="5 7" id="KW-0963">Cytoplasm</keyword>
<organism evidence="11 12">
    <name type="scientific">Thermosulfurimonas marina</name>
    <dbReference type="NCBI Taxonomy" id="2047767"/>
    <lineage>
        <taxon>Bacteria</taxon>
        <taxon>Pseudomonadati</taxon>
        <taxon>Thermodesulfobacteriota</taxon>
        <taxon>Thermodesulfobacteria</taxon>
        <taxon>Thermodesulfobacteriales</taxon>
        <taxon>Thermodesulfobacteriaceae</taxon>
        <taxon>Thermosulfurimonas</taxon>
    </lineage>
</organism>
<dbReference type="PROSITE" id="PS00745">
    <property type="entry name" value="RF_PROK_I"/>
    <property type="match status" value="1"/>
</dbReference>
<dbReference type="Proteomes" id="UP000501253">
    <property type="component" value="Chromosome"/>
</dbReference>
<feature type="coiled-coil region" evidence="9">
    <location>
        <begin position="47"/>
        <end position="99"/>
    </location>
</feature>
<comment type="function">
    <text evidence="1 7">Peptide chain release factor 1 directs the termination of translation in response to the peptide chain termination codons UAG and UAA.</text>
</comment>
<evidence type="ECO:0000256" key="6">
    <source>
        <dbReference type="ARBA" id="ARBA00022917"/>
    </source>
</evidence>
<dbReference type="FunFam" id="3.30.70.1660:FF:000002">
    <property type="entry name" value="Peptide chain release factor 1"/>
    <property type="match status" value="1"/>
</dbReference>
<gene>
    <name evidence="7 11" type="primary">prfA</name>
    <name evidence="11" type="ORF">FVE67_02875</name>
</gene>
<evidence type="ECO:0000256" key="9">
    <source>
        <dbReference type="SAM" id="Coils"/>
    </source>
</evidence>
<evidence type="ECO:0000256" key="4">
    <source>
        <dbReference type="ARBA" id="ARBA00022481"/>
    </source>
</evidence>
<dbReference type="AlphaFoldDB" id="A0A6H1WRG2"/>
<keyword evidence="12" id="KW-1185">Reference proteome</keyword>
<keyword evidence="6 7" id="KW-0648">Protein biosynthesis</keyword>
<evidence type="ECO:0000256" key="3">
    <source>
        <dbReference type="ARBA" id="ARBA00010835"/>
    </source>
</evidence>
<dbReference type="InterPro" id="IPR000352">
    <property type="entry name" value="Pep_chain_release_fac_I"/>
</dbReference>
<sequence>MALSDLYLSRLAEVERRYEELSRLLSDPETLEDRKRYAELAREHAELEGIVEAYREYRRVLKEIEENKELLEEGDEELRELAREELKTLESRAEALEKEIPLLLLPRDPNDEKDVILEIRAGAGGEEAALFAADLLRMYARYAERRGWRLEILSAHETGLGGFKEVIARVEGKGAYSRLKYESGVHRVQRIPVTESGGRIHTSTVTVAVLPEADEVEVEIRPEELRIETMRASGHGGQHVNRTESAVRITHLPTGITVYCANERSQHQNRATALKILRARLYEKALREQQEKIQAARRSQVGTGERSERIRTYNFPQNRVTDHRIGLTLYRLEEILDGDLDEFIDALITHFRTEALKREEEALLREAA</sequence>
<proteinExistence type="inferred from homology"/>
<dbReference type="RefSeq" id="WP_168719166.1">
    <property type="nucleotide sequence ID" value="NZ_CP042909.1"/>
</dbReference>
<keyword evidence="9" id="KW-0175">Coiled coil</keyword>
<dbReference type="SMART" id="SM00937">
    <property type="entry name" value="PCRF"/>
    <property type="match status" value="1"/>
</dbReference>
<dbReference type="Pfam" id="PF00472">
    <property type="entry name" value="RF-1"/>
    <property type="match status" value="1"/>
</dbReference>
<dbReference type="SUPFAM" id="SSF75620">
    <property type="entry name" value="Release factor"/>
    <property type="match status" value="1"/>
</dbReference>
<dbReference type="Gene3D" id="6.10.140.1950">
    <property type="match status" value="1"/>
</dbReference>
<dbReference type="HAMAP" id="MF_00093">
    <property type="entry name" value="Rel_fac_1"/>
    <property type="match status" value="1"/>
</dbReference>
<keyword evidence="4 7" id="KW-0488">Methylation</keyword>
<comment type="subcellular location">
    <subcellularLocation>
        <location evidence="2 7">Cytoplasm</location>
    </subcellularLocation>
</comment>